<sequence>MAVRRRKHSLVKKITEVWRTSRSQGHGLAPIVLPRMIRAMLPDGEISAAVRRNTLRSSWMQRLAAGTPYNHMVMIL</sequence>
<dbReference type="EMBL" id="FLUV01000845">
    <property type="protein sequence ID" value="SBW21438.1"/>
    <property type="molecule type" value="Genomic_DNA"/>
</dbReference>
<protein>
    <submittedName>
        <fullName evidence="1">Uncharacterized protein</fullName>
    </submittedName>
</protein>
<dbReference type="AlphaFoldDB" id="A0A1C3NWN6"/>
<dbReference type="Proteomes" id="UP000199013">
    <property type="component" value="Unassembled WGS sequence"/>
</dbReference>
<reference evidence="2" key="1">
    <citation type="submission" date="2016-02" db="EMBL/GenBank/DDBJ databases">
        <authorList>
            <person name="Wibberg D."/>
        </authorList>
    </citation>
    <scope>NUCLEOTIDE SEQUENCE [LARGE SCALE GENOMIC DNA]</scope>
</reference>
<gene>
    <name evidence="1" type="ORF">FDG2_2007</name>
</gene>
<accession>A0A1C3NWN6</accession>
<evidence type="ECO:0000313" key="1">
    <source>
        <dbReference type="EMBL" id="SBW21438.1"/>
    </source>
</evidence>
<proteinExistence type="predicted"/>
<organism evidence="1 2">
    <name type="scientific">Candidatus Protofrankia californiensis</name>
    <dbReference type="NCBI Taxonomy" id="1839754"/>
    <lineage>
        <taxon>Bacteria</taxon>
        <taxon>Bacillati</taxon>
        <taxon>Actinomycetota</taxon>
        <taxon>Actinomycetes</taxon>
        <taxon>Frankiales</taxon>
        <taxon>Frankiaceae</taxon>
        <taxon>Protofrankia</taxon>
    </lineage>
</organism>
<name>A0A1C3NWN6_9ACTN</name>
<evidence type="ECO:0000313" key="2">
    <source>
        <dbReference type="Proteomes" id="UP000199013"/>
    </source>
</evidence>
<keyword evidence="2" id="KW-1185">Reference proteome</keyword>